<feature type="compositionally biased region" description="Pro residues" evidence="1">
    <location>
        <begin position="55"/>
        <end position="65"/>
    </location>
</feature>
<name>A0ABM0WH91_CAMSA</name>
<dbReference type="Proteomes" id="UP000694864">
    <property type="component" value="Chromosome 16"/>
</dbReference>
<reference evidence="2" key="1">
    <citation type="journal article" date="2014" name="Nat. Commun.">
        <title>The emerging biofuel crop Camelina sativa retains a highly undifferentiated hexaploid genome structure.</title>
        <authorList>
            <person name="Kagale S."/>
            <person name="Koh C."/>
            <person name="Nixon J."/>
            <person name="Bollina V."/>
            <person name="Clarke W.E."/>
            <person name="Tuteja R."/>
            <person name="Spillane C."/>
            <person name="Robinson S.J."/>
            <person name="Links M.G."/>
            <person name="Clarke C."/>
            <person name="Higgins E.E."/>
            <person name="Huebert T."/>
            <person name="Sharpe A.G."/>
            <person name="Parkin I.A."/>
        </authorList>
    </citation>
    <scope>NUCLEOTIDE SEQUENCE [LARGE SCALE GENOMIC DNA]</scope>
    <source>
        <strain evidence="2">cv. DH55</strain>
    </source>
</reference>
<dbReference type="RefSeq" id="XP_010471063.1">
    <property type="nucleotide sequence ID" value="XM_010472761.2"/>
</dbReference>
<feature type="compositionally biased region" description="Basic and acidic residues" evidence="1">
    <location>
        <begin position="443"/>
        <end position="452"/>
    </location>
</feature>
<feature type="region of interest" description="Disordered" evidence="1">
    <location>
        <begin position="546"/>
        <end position="934"/>
    </location>
</feature>
<feature type="compositionally biased region" description="Pro residues" evidence="1">
    <location>
        <begin position="30"/>
        <end position="45"/>
    </location>
</feature>
<feature type="compositionally biased region" description="Basic and acidic residues" evidence="1">
    <location>
        <begin position="681"/>
        <end position="696"/>
    </location>
</feature>
<dbReference type="Pfam" id="PF15996">
    <property type="entry name" value="PNISR"/>
    <property type="match status" value="1"/>
</dbReference>
<feature type="compositionally biased region" description="Polar residues" evidence="1">
    <location>
        <begin position="117"/>
        <end position="140"/>
    </location>
</feature>
<gene>
    <name evidence="3" type="primary">LOC104750902</name>
</gene>
<feature type="compositionally biased region" description="Low complexity" evidence="1">
    <location>
        <begin position="1"/>
        <end position="11"/>
    </location>
</feature>
<feature type="region of interest" description="Disordered" evidence="1">
    <location>
        <begin position="336"/>
        <end position="364"/>
    </location>
</feature>
<dbReference type="GeneID" id="104750902"/>
<feature type="compositionally biased region" description="Polar residues" evidence="1">
    <location>
        <begin position="155"/>
        <end position="168"/>
    </location>
</feature>
<feature type="region of interest" description="Disordered" evidence="1">
    <location>
        <begin position="413"/>
        <end position="474"/>
    </location>
</feature>
<evidence type="ECO:0000256" key="1">
    <source>
        <dbReference type="SAM" id="MobiDB-lite"/>
    </source>
</evidence>
<keyword evidence="2" id="KW-1185">Reference proteome</keyword>
<feature type="compositionally biased region" description="Polar residues" evidence="1">
    <location>
        <begin position="663"/>
        <end position="672"/>
    </location>
</feature>
<feature type="compositionally biased region" description="Polar residues" evidence="1">
    <location>
        <begin position="341"/>
        <end position="353"/>
    </location>
</feature>
<feature type="region of interest" description="Disordered" evidence="1">
    <location>
        <begin position="506"/>
        <end position="529"/>
    </location>
</feature>
<evidence type="ECO:0000313" key="2">
    <source>
        <dbReference type="Proteomes" id="UP000694864"/>
    </source>
</evidence>
<feature type="compositionally biased region" description="Basic residues" evidence="1">
    <location>
        <begin position="911"/>
        <end position="934"/>
    </location>
</feature>
<feature type="compositionally biased region" description="Basic and acidic residues" evidence="1">
    <location>
        <begin position="705"/>
        <end position="817"/>
    </location>
</feature>
<feature type="region of interest" description="Disordered" evidence="1">
    <location>
        <begin position="1"/>
        <end position="241"/>
    </location>
</feature>
<sequence>MDAYQPPAQSMRPPPPTDPYHQYYQQQARPPVPPSTQPGGPPPAWYPNQFHNPHSPSPPPPPQWGPPSSHYPQGQPYPSSAYPPHQPPFNAGANGNGPFPPPPPPAGSQIPPPYPQANQEWGNPNWGYQQGHNSQANSNVEDWAVKAKEWAAATKDQQSQSAPNQPSGQQVYQQQYSTHGYQDVHQQAVQGVSYQQQFPAPPTTQPEGYPNYSTANESYPGGSYAGFSHQENLPTSSAIHQQEVPYSYSSVAGKEESGNTTQHEVQISVPDGGGPVHAGHHMQYAYGDQTPAQPSNLSDQPVQFGTRESSDYASVHNAWQPHAATGVVYSPIPSSVPSIPQHDSSMTIPSVSGHTMPPYGSFPPPNLQPVVPPYAFGTKPPLHPVAFMDDSYAASSVPPKKAPVPNWLKDELLKKKADLGRPSSGSLEERESMDDDLPYKPPAKADQRDEKSFSPSKSSDEEEDDEDEMDAERTTAINMEIKRILTEVLLKVTDELFDEIATKVINEDQPVSKDDSVQHNKSSSSLLSTADSLHKASANILVSVEGANKKASSGSPADVLGLASYASDDDDADTDAASNADADENDGVGSLGVVSMSRHDGSQQPSTEKLPEPEEMANTKLDLEVEVNANSGKNSKSDLEDYSQMLGSRRKDDEAGSIKISDVSASSGLDDTSGSKKKHPDRTDSDKDAIVDEPRRKNSGLKSDCNLHQDNNKTYGKDLRDDLSKDGSRTDETNSGKEKVDSQNGSKDRMKQGDIKSAEKVKCVEPSKKSTDTHVKKDSREVERPHRTNSKEDRGKKREKEKEEERSRHRRAGDSSKDKRRRSPTSNGSSDDSTRKSRSRRRNVSPSPVRSRRKRSSPSSDESSDDTRRKSSSRRRNRSPSPGKSRRRQVSSRSPHSKHSQHKPTLYSSHNKSRSKRSRSRSRSRSPHRRHRAK</sequence>
<proteinExistence type="predicted"/>
<feature type="compositionally biased region" description="Polar residues" evidence="1">
    <location>
        <begin position="229"/>
        <end position="240"/>
    </location>
</feature>
<protein>
    <submittedName>
        <fullName evidence="3">Arginine/serine-rich protein PNISR-like</fullName>
    </submittedName>
</protein>
<feature type="compositionally biased region" description="Acidic residues" evidence="1">
    <location>
        <begin position="460"/>
        <end position="470"/>
    </location>
</feature>
<feature type="compositionally biased region" description="Low complexity" evidence="1">
    <location>
        <begin position="186"/>
        <end position="198"/>
    </location>
</feature>
<reference evidence="3" key="2">
    <citation type="submission" date="2025-08" db="UniProtKB">
        <authorList>
            <consortium name="RefSeq"/>
        </authorList>
    </citation>
    <scope>IDENTIFICATION</scope>
    <source>
        <tissue evidence="3">Leaf</tissue>
    </source>
</reference>
<evidence type="ECO:0000313" key="3">
    <source>
        <dbReference type="RefSeq" id="XP_010471063.1"/>
    </source>
</evidence>
<dbReference type="InterPro" id="IPR031937">
    <property type="entry name" value="PNISR"/>
</dbReference>
<organism evidence="2 3">
    <name type="scientific">Camelina sativa</name>
    <name type="common">False flax</name>
    <name type="synonym">Myagrum sativum</name>
    <dbReference type="NCBI Taxonomy" id="90675"/>
    <lineage>
        <taxon>Eukaryota</taxon>
        <taxon>Viridiplantae</taxon>
        <taxon>Streptophyta</taxon>
        <taxon>Embryophyta</taxon>
        <taxon>Tracheophyta</taxon>
        <taxon>Spermatophyta</taxon>
        <taxon>Magnoliopsida</taxon>
        <taxon>eudicotyledons</taxon>
        <taxon>Gunneridae</taxon>
        <taxon>Pentapetalae</taxon>
        <taxon>rosids</taxon>
        <taxon>malvids</taxon>
        <taxon>Brassicales</taxon>
        <taxon>Brassicaceae</taxon>
        <taxon>Camelineae</taxon>
        <taxon>Camelina</taxon>
    </lineage>
</organism>
<feature type="compositionally biased region" description="Basic residues" evidence="1">
    <location>
        <begin position="870"/>
        <end position="902"/>
    </location>
</feature>
<feature type="compositionally biased region" description="Pro residues" evidence="1">
    <location>
        <begin position="98"/>
        <end position="115"/>
    </location>
</feature>
<feature type="compositionally biased region" description="Low complexity" evidence="1">
    <location>
        <begin position="88"/>
        <end position="97"/>
    </location>
</feature>
<accession>A0ABM0WH91</accession>